<proteinExistence type="predicted"/>
<feature type="region of interest" description="Disordered" evidence="2">
    <location>
        <begin position="342"/>
        <end position="362"/>
    </location>
</feature>
<feature type="coiled-coil region" evidence="1">
    <location>
        <begin position="58"/>
        <end position="94"/>
    </location>
</feature>
<name>A0A2N0NQM2_9GLOM</name>
<comment type="caution">
    <text evidence="3">The sequence shown here is derived from an EMBL/GenBank/DDBJ whole genome shotgun (WGS) entry which is preliminary data.</text>
</comment>
<organism evidence="3 4">
    <name type="scientific">Rhizophagus irregularis</name>
    <dbReference type="NCBI Taxonomy" id="588596"/>
    <lineage>
        <taxon>Eukaryota</taxon>
        <taxon>Fungi</taxon>
        <taxon>Fungi incertae sedis</taxon>
        <taxon>Mucoromycota</taxon>
        <taxon>Glomeromycotina</taxon>
        <taxon>Glomeromycetes</taxon>
        <taxon>Glomerales</taxon>
        <taxon>Glomeraceae</taxon>
        <taxon>Rhizophagus</taxon>
    </lineage>
</organism>
<evidence type="ECO:0000313" key="3">
    <source>
        <dbReference type="EMBL" id="PKB96869.1"/>
    </source>
</evidence>
<dbReference type="VEuPathDB" id="FungiDB:RhiirFUN_022423"/>
<keyword evidence="1" id="KW-0175">Coiled coil</keyword>
<dbReference type="Proteomes" id="UP000232722">
    <property type="component" value="Unassembled WGS sequence"/>
</dbReference>
<sequence length="362" mass="42743">MNFYKTIEELDDKGIKEELKIWQYMYTIECLSCNKMILTKEAVEYNKKFIERICKSCYEKELETLKDENELNNEIEIEKRLERLKNLIEVLEIEVFDRELLRLISMEYRDVDILSADFIRLFQEYKNESDKEIKKILDEYLRKFDIEEENEDSNNLEKIGEILSSEEHEIWEENIKGFDENEFENENENVINTEGFGLSQNSDSNNLLNIKDFDNESEISDYNLQDLFQENILLNMANQDQIKRIIENALGFAPNALDNALGAEQTLADRIQTAGMGGIVGLEPMLEYQVRRSSPTNLNDAVNHIARREEEAKGQVGQEKNMEEILKEETNKYKKENEMYQKMQKPVNKKDIDDISKQLEQF</sequence>
<accession>A0A2N0NQM2</accession>
<feature type="compositionally biased region" description="Basic and acidic residues" evidence="2">
    <location>
        <begin position="348"/>
        <end position="362"/>
    </location>
</feature>
<dbReference type="VEuPathDB" id="FungiDB:RhiirA1_403525"/>
<evidence type="ECO:0000256" key="1">
    <source>
        <dbReference type="SAM" id="Coils"/>
    </source>
</evidence>
<gene>
    <name evidence="3" type="ORF">RhiirA5_385047</name>
</gene>
<evidence type="ECO:0000313" key="4">
    <source>
        <dbReference type="Proteomes" id="UP000232722"/>
    </source>
</evidence>
<evidence type="ECO:0000256" key="2">
    <source>
        <dbReference type="SAM" id="MobiDB-lite"/>
    </source>
</evidence>
<reference evidence="3 4" key="1">
    <citation type="submission" date="2016-04" db="EMBL/GenBank/DDBJ databases">
        <title>Genome analyses suggest a sexual origin of heterokaryosis in a supposedly ancient asexual fungus.</title>
        <authorList>
            <person name="Ropars J."/>
            <person name="Sedzielewska K."/>
            <person name="Noel J."/>
            <person name="Charron P."/>
            <person name="Farinelli L."/>
            <person name="Marton T."/>
            <person name="Kruger M."/>
            <person name="Pelin A."/>
            <person name="Brachmann A."/>
            <person name="Corradi N."/>
        </authorList>
    </citation>
    <scope>NUCLEOTIDE SEQUENCE [LARGE SCALE GENOMIC DNA]</scope>
    <source>
        <strain evidence="3 4">A5</strain>
    </source>
</reference>
<dbReference type="AlphaFoldDB" id="A0A2N0NQM2"/>
<dbReference type="VEuPathDB" id="FungiDB:FUN_017510"/>
<dbReference type="EMBL" id="LLXJ01003573">
    <property type="protein sequence ID" value="PKB96869.1"/>
    <property type="molecule type" value="Genomic_DNA"/>
</dbReference>
<dbReference type="VEuPathDB" id="FungiDB:FUN_002835"/>
<protein>
    <submittedName>
        <fullName evidence="3">Uncharacterized protein</fullName>
    </submittedName>
</protein>
<reference evidence="3 4" key="2">
    <citation type="submission" date="2017-09" db="EMBL/GenBank/DDBJ databases">
        <title>Extensive intraspecific genome diversity in a model arbuscular mycorrhizal fungus.</title>
        <authorList>
            <person name="Chen E.C."/>
            <person name="Morin E."/>
            <person name="Beaudet D."/>
            <person name="Noel J."/>
            <person name="Ndikumana S."/>
            <person name="Charron P."/>
            <person name="St-Onge C."/>
            <person name="Giorgi J."/>
            <person name="Grigoriev I.V."/>
            <person name="Roux C."/>
            <person name="Martin F.M."/>
            <person name="Corradi N."/>
        </authorList>
    </citation>
    <scope>NUCLEOTIDE SEQUENCE [LARGE SCALE GENOMIC DNA]</scope>
    <source>
        <strain evidence="3 4">A5</strain>
    </source>
</reference>